<sequence length="229" mass="25653">MEALPVKQLSLWRAGAGAALAFLCGVAAQAQQQPGPGGIYTCVDAKGRRLTADRPIPECSDREQRVLGPSGTERSRVGPTLSDQERTALEAQRRKEADERARAAEERRRERVLVARYPDQVAHDAERAAAIAQVNEVTAVAEARVAELRRQRKALDAEMEFYRRDPSKAPMALRRQIAEQEESLAQQQRFIASQEDEKRRVHQRFDAELAHLRQLWAAQQGMPAVPASR</sequence>
<accession>A0ABY9AP91</accession>
<organism evidence="3 4">
    <name type="scientific">Paracidovorax citrulli</name>
    <name type="common">Acidovorax citrulli</name>
    <dbReference type="NCBI Taxonomy" id="80869"/>
    <lineage>
        <taxon>Bacteria</taxon>
        <taxon>Pseudomonadati</taxon>
        <taxon>Pseudomonadota</taxon>
        <taxon>Betaproteobacteria</taxon>
        <taxon>Burkholderiales</taxon>
        <taxon>Comamonadaceae</taxon>
        <taxon>Paracidovorax</taxon>
    </lineage>
</organism>
<evidence type="ECO:0000256" key="1">
    <source>
        <dbReference type="SAM" id="MobiDB-lite"/>
    </source>
</evidence>
<keyword evidence="2" id="KW-0732">Signal</keyword>
<dbReference type="Proteomes" id="UP001242732">
    <property type="component" value="Chromosome"/>
</dbReference>
<feature type="chain" id="PRO_5046055497" evidence="2">
    <location>
        <begin position="31"/>
        <end position="229"/>
    </location>
</feature>
<evidence type="ECO:0000256" key="2">
    <source>
        <dbReference type="SAM" id="SignalP"/>
    </source>
</evidence>
<dbReference type="GeneID" id="79790094"/>
<reference evidence="3 4" key="1">
    <citation type="submission" date="2023-06" db="EMBL/GenBank/DDBJ databases">
        <authorList>
            <person name="Ham H."/>
            <person name="Park D.S."/>
        </authorList>
    </citation>
    <scope>NUCLEOTIDE SEQUENCE [LARGE SCALE GENOMIC DNA]</scope>
    <source>
        <strain evidence="3 4">KACC 17005</strain>
    </source>
</reference>
<proteinExistence type="predicted"/>
<feature type="compositionally biased region" description="Basic and acidic residues" evidence="1">
    <location>
        <begin position="83"/>
        <end position="105"/>
    </location>
</feature>
<evidence type="ECO:0000313" key="4">
    <source>
        <dbReference type="Proteomes" id="UP001242732"/>
    </source>
</evidence>
<name>A0ABY9AP91_PARCI</name>
<protein>
    <submittedName>
        <fullName evidence="3">DUF4124 domain-containing protein</fullName>
    </submittedName>
</protein>
<keyword evidence="4" id="KW-1185">Reference proteome</keyword>
<dbReference type="RefSeq" id="WP_011793475.1">
    <property type="nucleotide sequence ID" value="NZ_CP023687.1"/>
</dbReference>
<feature type="region of interest" description="Disordered" evidence="1">
    <location>
        <begin position="60"/>
        <end position="105"/>
    </location>
</feature>
<evidence type="ECO:0000313" key="3">
    <source>
        <dbReference type="EMBL" id="WIY48750.1"/>
    </source>
</evidence>
<feature type="signal peptide" evidence="2">
    <location>
        <begin position="1"/>
        <end position="30"/>
    </location>
</feature>
<dbReference type="EMBL" id="CP127363">
    <property type="protein sequence ID" value="WIY48750.1"/>
    <property type="molecule type" value="Genomic_DNA"/>
</dbReference>
<gene>
    <name evidence="3" type="ORF">QRO08_23515</name>
</gene>